<dbReference type="Proteomes" id="UP000028181">
    <property type="component" value="Chromosome I"/>
</dbReference>
<keyword evidence="2" id="KW-1185">Reference proteome</keyword>
<accession>A0A068SVQ7</accession>
<evidence type="ECO:0000313" key="1">
    <source>
        <dbReference type="EMBL" id="CDN49190.1"/>
    </source>
</evidence>
<dbReference type="GeneID" id="24255793"/>
<dbReference type="eggNOG" id="ENOG5033EDH">
    <property type="taxonomic scope" value="Bacteria"/>
</dbReference>
<dbReference type="HOGENOM" id="CLU_522383_0_0_5"/>
<dbReference type="OrthoDB" id="8114910at2"/>
<reference evidence="2" key="1">
    <citation type="journal article" date="2014" name="BMC Genomics">
        <title>Genome sequencing of two Neorhizobium galegae strains reveals a noeT gene responsible for the unusual acetylation of the nodulation factors.</title>
        <authorList>
            <person name="Osterman J."/>
            <person name="Marsh J."/>
            <person name="Laine P.K."/>
            <person name="Zeng Z."/>
            <person name="Alatalo E."/>
            <person name="Sullivan J.T."/>
            <person name="Young J.P."/>
            <person name="Thomas-Oates J."/>
            <person name="Paulin L."/>
            <person name="Lindstrom K."/>
        </authorList>
    </citation>
    <scope>NUCLEOTIDE SEQUENCE [LARGE SCALE GENOMIC DNA]</scope>
    <source>
        <strain evidence="2">HAMBI 540</strain>
    </source>
</reference>
<name>A0A068SVQ7_NEOGA</name>
<dbReference type="EMBL" id="HG938353">
    <property type="protein sequence ID" value="CDN49190.1"/>
    <property type="molecule type" value="Genomic_DNA"/>
</dbReference>
<protein>
    <recommendedName>
        <fullName evidence="3">Restriction endonuclease</fullName>
    </recommendedName>
</protein>
<evidence type="ECO:0000313" key="2">
    <source>
        <dbReference type="Proteomes" id="UP000028181"/>
    </source>
</evidence>
<gene>
    <name evidence="1" type="ORF">RG540_CH30250</name>
</gene>
<proteinExistence type="predicted"/>
<evidence type="ECO:0008006" key="3">
    <source>
        <dbReference type="Google" id="ProtNLM"/>
    </source>
</evidence>
<dbReference type="KEGG" id="ngg:RG540_CH30250"/>
<sequence length="516" mass="58961">MSRHRFKLYLNRYNHALSLADDGAFLRLIWAVNAIQSGMERRARGIIEYPREAITQSIPDQYTIHKWELETIIMSLLTISKDRPRKGRFRYLNCNQYRTLRQIAHILRQVENEEYGLAGSSEDVFDEMHRIAQRQFGWQRGLFNVEVLYRYVFVYGQGKCAEYFKERYGISVSTFLKVSIAATLVIGERPWQNKPTVGDVGITPEQLDKALAILSIDLDEARTKAGQMVAQVRQNGRFRIAYQPNLLRQHPIITTKNVMIAPLWQLIIYRATVGLFHDIQTGGQALITEAGHNFEVYVRSLIKGYLPSFEPGGEEKYTYKKNPIDTPDILLRKGGKIVAVFECKATKLTYAAQFAENPFDEAADKYKQLVKGIFQIWRFFSHARRGIFKGDPVSPEAMGVLLTLDSWMQMSSGLRDRALAEAKTLTELDPEITDEDRRPIAFAAASELDSILRVSTDNELLQAFTDAASDNYRGWAIFEVRRDAGGPLSESKLFPLDFSALLPWFDDISKMASVEE</sequence>
<dbReference type="RefSeq" id="WP_157884623.1">
    <property type="nucleotide sequence ID" value="NZ_HG938353.1"/>
</dbReference>
<dbReference type="PATRIC" id="fig|1028800.3.peg.3066"/>
<dbReference type="AlphaFoldDB" id="A0A068SVQ7"/>
<organism evidence="1 2">
    <name type="scientific">Neorhizobium galegae bv. orientalis str. HAMBI 540</name>
    <dbReference type="NCBI Taxonomy" id="1028800"/>
    <lineage>
        <taxon>Bacteria</taxon>
        <taxon>Pseudomonadati</taxon>
        <taxon>Pseudomonadota</taxon>
        <taxon>Alphaproteobacteria</taxon>
        <taxon>Hyphomicrobiales</taxon>
        <taxon>Rhizobiaceae</taxon>
        <taxon>Rhizobium/Agrobacterium group</taxon>
        <taxon>Neorhizobium</taxon>
    </lineage>
</organism>